<evidence type="ECO:0000256" key="5">
    <source>
        <dbReference type="ARBA" id="ARBA00022837"/>
    </source>
</evidence>
<dbReference type="Gene3D" id="3.40.720.10">
    <property type="entry name" value="Alkaline Phosphatase, subunit A"/>
    <property type="match status" value="1"/>
</dbReference>
<keyword evidence="9" id="KW-1185">Reference proteome</keyword>
<dbReference type="GO" id="GO:0046872">
    <property type="term" value="F:metal ion binding"/>
    <property type="evidence" value="ECO:0007669"/>
    <property type="project" value="UniProtKB-KW"/>
</dbReference>
<evidence type="ECO:0000256" key="4">
    <source>
        <dbReference type="ARBA" id="ARBA00022801"/>
    </source>
</evidence>
<evidence type="ECO:0000256" key="2">
    <source>
        <dbReference type="ARBA" id="ARBA00008779"/>
    </source>
</evidence>
<reference evidence="8 9" key="1">
    <citation type="submission" date="2024-04" db="EMBL/GenBank/DDBJ databases">
        <authorList>
            <person name="Rising A."/>
            <person name="Reimegard J."/>
            <person name="Sonavane S."/>
            <person name="Akerstrom W."/>
            <person name="Nylinder S."/>
            <person name="Hedman E."/>
            <person name="Kallberg Y."/>
        </authorList>
    </citation>
    <scope>NUCLEOTIDE SEQUENCE [LARGE SCALE GENOMIC DNA]</scope>
</reference>
<dbReference type="InterPro" id="IPR017850">
    <property type="entry name" value="Alkaline_phosphatase_core_sf"/>
</dbReference>
<evidence type="ECO:0000256" key="3">
    <source>
        <dbReference type="ARBA" id="ARBA00022723"/>
    </source>
</evidence>
<dbReference type="GO" id="GO:0008484">
    <property type="term" value="F:sulfuric ester hydrolase activity"/>
    <property type="evidence" value="ECO:0007669"/>
    <property type="project" value="InterPro"/>
</dbReference>
<feature type="domain" description="Sulfatase N-terminal" evidence="7">
    <location>
        <begin position="16"/>
        <end position="267"/>
    </location>
</feature>
<name>A0AAV2A6U5_9ARAC</name>
<evidence type="ECO:0000313" key="8">
    <source>
        <dbReference type="EMBL" id="CAL1279736.1"/>
    </source>
</evidence>
<keyword evidence="4" id="KW-0378">Hydrolase</keyword>
<dbReference type="CDD" id="cd16029">
    <property type="entry name" value="4-S"/>
    <property type="match status" value="1"/>
</dbReference>
<evidence type="ECO:0000256" key="1">
    <source>
        <dbReference type="ARBA" id="ARBA00001913"/>
    </source>
</evidence>
<dbReference type="AlphaFoldDB" id="A0AAV2A6U5"/>
<dbReference type="EMBL" id="CAXIEN010000125">
    <property type="protein sequence ID" value="CAL1279736.1"/>
    <property type="molecule type" value="Genomic_DNA"/>
</dbReference>
<dbReference type="InterPro" id="IPR047115">
    <property type="entry name" value="ARSB"/>
</dbReference>
<keyword evidence="6" id="KW-0325">Glycoprotein</keyword>
<accession>A0AAV2A6U5</accession>
<dbReference type="Proteomes" id="UP001497382">
    <property type="component" value="Unassembled WGS sequence"/>
</dbReference>
<keyword evidence="5" id="KW-0106">Calcium</keyword>
<organism evidence="8 9">
    <name type="scientific">Larinioides sclopetarius</name>
    <dbReference type="NCBI Taxonomy" id="280406"/>
    <lineage>
        <taxon>Eukaryota</taxon>
        <taxon>Metazoa</taxon>
        <taxon>Ecdysozoa</taxon>
        <taxon>Arthropoda</taxon>
        <taxon>Chelicerata</taxon>
        <taxon>Arachnida</taxon>
        <taxon>Araneae</taxon>
        <taxon>Araneomorphae</taxon>
        <taxon>Entelegynae</taxon>
        <taxon>Araneoidea</taxon>
        <taxon>Araneidae</taxon>
        <taxon>Larinioides</taxon>
    </lineage>
</organism>
<evidence type="ECO:0000256" key="6">
    <source>
        <dbReference type="ARBA" id="ARBA00023180"/>
    </source>
</evidence>
<dbReference type="PANTHER" id="PTHR10342:SF264">
    <property type="entry name" value="MIP05773P-RELATED"/>
    <property type="match status" value="1"/>
</dbReference>
<dbReference type="PROSITE" id="PS00149">
    <property type="entry name" value="SULFATASE_2"/>
    <property type="match status" value="1"/>
</dbReference>
<proteinExistence type="inferred from homology"/>
<dbReference type="InterPro" id="IPR000917">
    <property type="entry name" value="Sulfatase_N"/>
</dbReference>
<dbReference type="Gene3D" id="3.30.1120.10">
    <property type="match status" value="1"/>
</dbReference>
<comment type="caution">
    <text evidence="8">The sequence shown here is derived from an EMBL/GenBank/DDBJ whole genome shotgun (WGS) entry which is preliminary data.</text>
</comment>
<gene>
    <name evidence="8" type="ORF">LARSCL_LOCUS10562</name>
</gene>
<keyword evidence="3" id="KW-0479">Metal-binding</keyword>
<comment type="cofactor">
    <cofactor evidence="1">
        <name>Ca(2+)</name>
        <dbReference type="ChEBI" id="CHEBI:29108"/>
    </cofactor>
</comment>
<comment type="similarity">
    <text evidence="2">Belongs to the sulfatase family.</text>
</comment>
<dbReference type="PANTHER" id="PTHR10342">
    <property type="entry name" value="ARYLSULFATASE"/>
    <property type="match status" value="1"/>
</dbReference>
<dbReference type="Pfam" id="PF00884">
    <property type="entry name" value="Sulfatase"/>
    <property type="match status" value="1"/>
</dbReference>
<dbReference type="SUPFAM" id="SSF53649">
    <property type="entry name" value="Alkaline phosphatase-like"/>
    <property type="match status" value="1"/>
</dbReference>
<dbReference type="InterPro" id="IPR024607">
    <property type="entry name" value="Sulfatase_CS"/>
</dbReference>
<evidence type="ECO:0000259" key="7">
    <source>
        <dbReference type="Pfam" id="PF00884"/>
    </source>
</evidence>
<evidence type="ECO:0000313" key="9">
    <source>
        <dbReference type="Proteomes" id="UP001497382"/>
    </source>
</evidence>
<protein>
    <recommendedName>
        <fullName evidence="7">Sulfatase N-terminal domain-containing protein</fullName>
    </recommendedName>
</protein>
<sequence length="470" mass="54187">MRLGLQHLVIGAGDASGVPLSQTMMPQHFKKFGYKTHMIGKWHLGYQSKEYTPTYRGFDTFYGFWNGFIDYYDHTYFQKSFVPGYQPFFGLDYYDGLRPVRNQGKYATDDFTERAEKIIKKHDTSQPLFMFFSHLAVHAGNVYQQSQAPPDLVSQFKNISDLSRRIHAGVIKSMDDSVGRVFKALHDRGMLENTIFLFFSDNGGEVNPILGFGSNYPLRGNKRTYWEGGIHLPAIIWSPLLNLDKPRISHQLMHVSDWLPTLYTAIGGNVDDLGPIDGISMWQALVNNTPSPRNDMLQNSDPIFGMAAFRQGHMKLCYGTPPLSFDFWYGPSGLEAFDIPATYDWVFKNGSIVRDVLQEMDMWIVGSPDDVYGNLRLTCERPPENEVFPCISIQKPCLFNITNDPCEYYNIADLYPEVVKEMTEEILEYKSEEKWPQNKPRDPQANPMCHRFLYVPWLDPDYYRECDFLS</sequence>